<organism evidence="1 2">
    <name type="scientific">Meloidogyne incognita</name>
    <name type="common">Southern root-knot nematode worm</name>
    <name type="synonym">Oxyuris incognita</name>
    <dbReference type="NCBI Taxonomy" id="6306"/>
    <lineage>
        <taxon>Eukaryota</taxon>
        <taxon>Metazoa</taxon>
        <taxon>Ecdysozoa</taxon>
        <taxon>Nematoda</taxon>
        <taxon>Chromadorea</taxon>
        <taxon>Rhabditida</taxon>
        <taxon>Tylenchina</taxon>
        <taxon>Tylenchomorpha</taxon>
        <taxon>Tylenchoidea</taxon>
        <taxon>Meloidogynidae</taxon>
        <taxon>Meloidogyninae</taxon>
        <taxon>Meloidogyne</taxon>
        <taxon>Meloidogyne incognita group</taxon>
    </lineage>
</organism>
<dbReference type="WBParaSite" id="Minc3s03522g34085">
    <property type="protein sequence ID" value="Minc3s03522g34085"/>
    <property type="gene ID" value="Minc3s03522g34085"/>
</dbReference>
<name>A0A914N1M6_MELIC</name>
<dbReference type="Proteomes" id="UP000887563">
    <property type="component" value="Unplaced"/>
</dbReference>
<reference evidence="2" key="1">
    <citation type="submission" date="2022-11" db="UniProtKB">
        <authorList>
            <consortium name="WormBaseParasite"/>
        </authorList>
    </citation>
    <scope>IDENTIFICATION</scope>
</reference>
<accession>A0A914N1M6</accession>
<keyword evidence="1" id="KW-1185">Reference proteome</keyword>
<dbReference type="AlphaFoldDB" id="A0A914N1M6"/>
<evidence type="ECO:0000313" key="1">
    <source>
        <dbReference type="Proteomes" id="UP000887563"/>
    </source>
</evidence>
<proteinExistence type="predicted"/>
<evidence type="ECO:0000313" key="2">
    <source>
        <dbReference type="WBParaSite" id="Minc3s03522g34085"/>
    </source>
</evidence>
<sequence>MNTIVTLSRHFRLQIPSSNIQGFVRVFATCNRRWHGISPSLQSVIARKNLFFIQGCCVFASFFVPKSHLF</sequence>
<protein>
    <submittedName>
        <fullName evidence="2">Candidate secreted effector</fullName>
    </submittedName>
</protein>